<feature type="domain" description="MacB-like periplasmic core" evidence="9">
    <location>
        <begin position="436"/>
        <end position="636"/>
    </location>
</feature>
<feature type="transmembrane region" description="Helical" evidence="7">
    <location>
        <begin position="780"/>
        <end position="802"/>
    </location>
</feature>
<dbReference type="Pfam" id="PF12704">
    <property type="entry name" value="MacB_PCD"/>
    <property type="match status" value="2"/>
</dbReference>
<dbReference type="NCBIfam" id="TIGR03434">
    <property type="entry name" value="ADOP"/>
    <property type="match status" value="1"/>
</dbReference>
<feature type="transmembrane region" description="Helical" evidence="7">
    <location>
        <begin position="378"/>
        <end position="399"/>
    </location>
</feature>
<feature type="transmembrane region" description="Helical" evidence="7">
    <location>
        <begin position="337"/>
        <end position="358"/>
    </location>
</feature>
<evidence type="ECO:0000256" key="6">
    <source>
        <dbReference type="ARBA" id="ARBA00038076"/>
    </source>
</evidence>
<evidence type="ECO:0000313" key="11">
    <source>
        <dbReference type="Proteomes" id="UP000290253"/>
    </source>
</evidence>
<keyword evidence="4 7" id="KW-1133">Transmembrane helix</keyword>
<feature type="transmembrane region" description="Helical" evidence="7">
    <location>
        <begin position="284"/>
        <end position="306"/>
    </location>
</feature>
<dbReference type="EMBL" id="SDMK01000002">
    <property type="protein sequence ID" value="RXS95745.1"/>
    <property type="molecule type" value="Genomic_DNA"/>
</dbReference>
<evidence type="ECO:0000256" key="7">
    <source>
        <dbReference type="SAM" id="Phobius"/>
    </source>
</evidence>
<accession>A0A4Q1SF86</accession>
<keyword evidence="11" id="KW-1185">Reference proteome</keyword>
<comment type="similarity">
    <text evidence="6">Belongs to the ABC-4 integral membrane protein family.</text>
</comment>
<reference evidence="10 11" key="1">
    <citation type="journal article" date="2016" name="Int. J. Syst. Evol. Microbiol.">
        <title>Acidipila dinghuensis sp. nov., an acidobacterium isolated from forest soil.</title>
        <authorList>
            <person name="Jiang Y.W."/>
            <person name="Wang J."/>
            <person name="Chen M.H."/>
            <person name="Lv Y.Y."/>
            <person name="Qiu L.H."/>
        </authorList>
    </citation>
    <scope>NUCLEOTIDE SEQUENCE [LARGE SCALE GENOMIC DNA]</scope>
    <source>
        <strain evidence="10 11">DHOF10</strain>
    </source>
</reference>
<dbReference type="InterPro" id="IPR025857">
    <property type="entry name" value="MacB_PCD"/>
</dbReference>
<dbReference type="Proteomes" id="UP000290253">
    <property type="component" value="Unassembled WGS sequence"/>
</dbReference>
<evidence type="ECO:0000259" key="8">
    <source>
        <dbReference type="Pfam" id="PF02687"/>
    </source>
</evidence>
<comment type="caution">
    <text evidence="10">The sequence shown here is derived from an EMBL/GenBank/DDBJ whole genome shotgun (WGS) entry which is preliminary data.</text>
</comment>
<evidence type="ECO:0000256" key="4">
    <source>
        <dbReference type="ARBA" id="ARBA00022989"/>
    </source>
</evidence>
<feature type="domain" description="ABC3 transporter permease C-terminal" evidence="8">
    <location>
        <begin position="288"/>
        <end position="406"/>
    </location>
</feature>
<feature type="transmembrane region" description="Helical" evidence="7">
    <location>
        <begin position="21"/>
        <end position="48"/>
    </location>
</feature>
<dbReference type="GO" id="GO:0022857">
    <property type="term" value="F:transmembrane transporter activity"/>
    <property type="evidence" value="ECO:0007669"/>
    <property type="project" value="TreeGrafter"/>
</dbReference>
<name>A0A4Q1SF86_9BACT</name>
<keyword evidence="5 7" id="KW-0472">Membrane</keyword>
<dbReference type="InterPro" id="IPR003838">
    <property type="entry name" value="ABC3_permease_C"/>
</dbReference>
<evidence type="ECO:0000256" key="5">
    <source>
        <dbReference type="ARBA" id="ARBA00023136"/>
    </source>
</evidence>
<dbReference type="AlphaFoldDB" id="A0A4Q1SF86"/>
<evidence type="ECO:0000256" key="3">
    <source>
        <dbReference type="ARBA" id="ARBA00022692"/>
    </source>
</evidence>
<protein>
    <submittedName>
        <fullName evidence="10">ABC transporter permease</fullName>
    </submittedName>
</protein>
<feature type="domain" description="ABC3 transporter permease C-terminal" evidence="8">
    <location>
        <begin position="696"/>
        <end position="809"/>
    </location>
</feature>
<evidence type="ECO:0000256" key="2">
    <source>
        <dbReference type="ARBA" id="ARBA00022475"/>
    </source>
</evidence>
<dbReference type="OrthoDB" id="127329at2"/>
<sequence length="816" mass="87108">MHTLLSQLRLTARQIRKNPGFSLTVVLTLALGIGAATGIFSLVNAVLLRPLPFPHSERLMWAEHNFHNGGMVTPNTLSYPDFFDWRLQSHSFEEMATYRDSSYTLTGYGQAQELDGAVVSSDFFRVLGVRPALGRDFTRTDEQAGQHVVVISHALWLSAFGGNPDIVGRTIRLGNDAYTVAGVMPTGVIFPLVNPAPQLWTTLADDSFDPEGGKPMTAQRGMNMLFVIGRLKEGVTPSQAQAELSNIDAHLAIAYPDTNKHFTSAVVTPELDHMVGDVRPALRMLFAAVGVLLLIACANVAGLLLARAAKRRGEIALRAALGASRVEIMRQIIVESLTLSLLGGAVGLAFSTLFLEAIRGLLPKNLPRLDTLTVDGSVLAFAIGVSVLTGLLFGVLPAWRMSKLDPSLALRDSTRSVTAGRGQQRMHAALVITETALGLVLLVAAGLFLRSFLRVTAIDPGFDKRNVLTARLDYPGDKDFTTGVVRFYDQLLPKVAALPGVRSVAAAFPVPLSNSGIGVDVAFEGKPVAPGDRPIVDTSLITPNFFHTLRIPVLEGRDFGAVDNSDGQPVAIINQAFAKKFYPNEDPVGKMIQPFLSDGLHEHPMRRIIAVVGDVKGHSLTEVAPAAIYIPIAQCAITPPLLVVRTAADPVPLIPAVRAQVAGLRRDVPLYDAHTLEDLLSGAASARRFQMVLLGAFAGMALLLAGVGLYGVLAYMVAQRANEMGLRLALGAQRGDVLRLVLQRGVGLAAVGLAIGLAVSALLTRYVASLLYGVKALDPVTYIAVALLVAFLALIASMAPAVQAARVDPISALRNE</sequence>
<feature type="transmembrane region" description="Helical" evidence="7">
    <location>
        <begin position="428"/>
        <end position="449"/>
    </location>
</feature>
<keyword evidence="2" id="KW-1003">Cell membrane</keyword>
<feature type="domain" description="MacB-like periplasmic core" evidence="9">
    <location>
        <begin position="22"/>
        <end position="246"/>
    </location>
</feature>
<feature type="transmembrane region" description="Helical" evidence="7">
    <location>
        <begin position="746"/>
        <end position="768"/>
    </location>
</feature>
<evidence type="ECO:0000256" key="1">
    <source>
        <dbReference type="ARBA" id="ARBA00004651"/>
    </source>
</evidence>
<proteinExistence type="inferred from homology"/>
<organism evidence="10 11">
    <name type="scientific">Silvibacterium dinghuense</name>
    <dbReference type="NCBI Taxonomy" id="1560006"/>
    <lineage>
        <taxon>Bacteria</taxon>
        <taxon>Pseudomonadati</taxon>
        <taxon>Acidobacteriota</taxon>
        <taxon>Terriglobia</taxon>
        <taxon>Terriglobales</taxon>
        <taxon>Acidobacteriaceae</taxon>
        <taxon>Silvibacterium</taxon>
    </lineage>
</organism>
<dbReference type="Pfam" id="PF02687">
    <property type="entry name" value="FtsX"/>
    <property type="match status" value="2"/>
</dbReference>
<dbReference type="GO" id="GO:0005886">
    <property type="term" value="C:plasma membrane"/>
    <property type="evidence" value="ECO:0007669"/>
    <property type="project" value="UniProtKB-SubCell"/>
</dbReference>
<dbReference type="InterPro" id="IPR017800">
    <property type="entry name" value="ADOP"/>
</dbReference>
<evidence type="ECO:0000313" key="10">
    <source>
        <dbReference type="EMBL" id="RXS95745.1"/>
    </source>
</evidence>
<dbReference type="InterPro" id="IPR050250">
    <property type="entry name" value="Macrolide_Exporter_MacB"/>
</dbReference>
<dbReference type="PANTHER" id="PTHR30572:SF4">
    <property type="entry name" value="ABC TRANSPORTER PERMEASE YTRF"/>
    <property type="match status" value="1"/>
</dbReference>
<comment type="subcellular location">
    <subcellularLocation>
        <location evidence="1">Cell membrane</location>
        <topology evidence="1">Multi-pass membrane protein</topology>
    </subcellularLocation>
</comment>
<dbReference type="PANTHER" id="PTHR30572">
    <property type="entry name" value="MEMBRANE COMPONENT OF TRANSPORTER-RELATED"/>
    <property type="match status" value="1"/>
</dbReference>
<evidence type="ECO:0000259" key="9">
    <source>
        <dbReference type="Pfam" id="PF12704"/>
    </source>
</evidence>
<feature type="transmembrane region" description="Helical" evidence="7">
    <location>
        <begin position="691"/>
        <end position="718"/>
    </location>
</feature>
<gene>
    <name evidence="10" type="ORF">ESZ00_11845</name>
</gene>
<keyword evidence="3 7" id="KW-0812">Transmembrane</keyword>